<keyword evidence="7" id="KW-0677">Repeat</keyword>
<evidence type="ECO:0000259" key="15">
    <source>
        <dbReference type="Pfam" id="PF23598"/>
    </source>
</evidence>
<feature type="transmembrane region" description="Helical" evidence="12">
    <location>
        <begin position="912"/>
        <end position="931"/>
    </location>
</feature>
<dbReference type="FunFam" id="3.80.10.10:FF:000041">
    <property type="entry name" value="LRR receptor-like serine/threonine-protein kinase ERECTA"/>
    <property type="match status" value="1"/>
</dbReference>
<dbReference type="Pfam" id="PF08263">
    <property type="entry name" value="LRRNT_2"/>
    <property type="match status" value="1"/>
</dbReference>
<evidence type="ECO:0000313" key="16">
    <source>
        <dbReference type="EMBL" id="KAF2292406.1"/>
    </source>
</evidence>
<comment type="similarity">
    <text evidence="2">Belongs to the RLP family.</text>
</comment>
<dbReference type="InterPro" id="IPR055414">
    <property type="entry name" value="LRR_R13L4/SHOC2-like"/>
</dbReference>
<evidence type="ECO:0000256" key="5">
    <source>
        <dbReference type="ARBA" id="ARBA00022692"/>
    </source>
</evidence>
<evidence type="ECO:0000256" key="8">
    <source>
        <dbReference type="ARBA" id="ARBA00022989"/>
    </source>
</evidence>
<dbReference type="Pfam" id="PF13855">
    <property type="entry name" value="LRR_8"/>
    <property type="match status" value="1"/>
</dbReference>
<keyword evidence="8 12" id="KW-1133">Transmembrane helix</keyword>
<keyword evidence="6 13" id="KW-0732">Signal</keyword>
<proteinExistence type="inferred from homology"/>
<feature type="domain" description="Leucine-rich repeat-containing N-terminal plant-type" evidence="14">
    <location>
        <begin position="35"/>
        <end position="85"/>
    </location>
</feature>
<evidence type="ECO:0000256" key="13">
    <source>
        <dbReference type="SAM" id="SignalP"/>
    </source>
</evidence>
<dbReference type="PANTHER" id="PTHR48061:SF12">
    <property type="entry name" value="DISEASE RESISTANCE LIKE PROTEIN"/>
    <property type="match status" value="1"/>
</dbReference>
<evidence type="ECO:0000256" key="6">
    <source>
        <dbReference type="ARBA" id="ARBA00022729"/>
    </source>
</evidence>
<keyword evidence="4" id="KW-0433">Leucine-rich repeat</keyword>
<dbReference type="InterPro" id="IPR013210">
    <property type="entry name" value="LRR_N_plant-typ"/>
</dbReference>
<evidence type="ECO:0000259" key="14">
    <source>
        <dbReference type="Pfam" id="PF08263"/>
    </source>
</evidence>
<feature type="domain" description="Disease resistance R13L4/SHOC-2-like LRR" evidence="15">
    <location>
        <begin position="94"/>
        <end position="222"/>
    </location>
</feature>
<dbReference type="InterPro" id="IPR001611">
    <property type="entry name" value="Leu-rich_rpt"/>
</dbReference>
<dbReference type="SUPFAM" id="SSF52047">
    <property type="entry name" value="RNI-like"/>
    <property type="match status" value="1"/>
</dbReference>
<organism evidence="16 17">
    <name type="scientific">Hevea brasiliensis</name>
    <name type="common">Para rubber tree</name>
    <name type="synonym">Siphonia brasiliensis</name>
    <dbReference type="NCBI Taxonomy" id="3981"/>
    <lineage>
        <taxon>Eukaryota</taxon>
        <taxon>Viridiplantae</taxon>
        <taxon>Streptophyta</taxon>
        <taxon>Embryophyta</taxon>
        <taxon>Tracheophyta</taxon>
        <taxon>Spermatophyta</taxon>
        <taxon>Magnoliopsida</taxon>
        <taxon>eudicotyledons</taxon>
        <taxon>Gunneridae</taxon>
        <taxon>Pentapetalae</taxon>
        <taxon>rosids</taxon>
        <taxon>fabids</taxon>
        <taxon>Malpighiales</taxon>
        <taxon>Euphorbiaceae</taxon>
        <taxon>Crotonoideae</taxon>
        <taxon>Micrandreae</taxon>
        <taxon>Hevea</taxon>
    </lineage>
</organism>
<name>A0A6A6KWL3_HEVBR</name>
<dbReference type="Proteomes" id="UP000467840">
    <property type="component" value="Chromosome 13"/>
</dbReference>
<keyword evidence="10" id="KW-0675">Receptor</keyword>
<dbReference type="SUPFAM" id="SSF52058">
    <property type="entry name" value="L domain-like"/>
    <property type="match status" value="3"/>
</dbReference>
<sequence>MELSFYGLLLSILFFFHLSAFTHPFNSSLQLRCHGDESLALLQFKQSFIISNTCYYSFGRSKLDSWKLIHGERGDCCSWDGVECDDQTNHVVSLDLSGCCLFGSINSNTTLFRLVHLQTLNLAYNDFSYSQIPSQIGLLSSLTRLNLSRSDFSGQIPPQVLNLFSLISLDLSYNYQVKLHKPSLRDLVQKFTNLKELHLSGVNISSTVPDILANFSSLESLRLSYCGLRGEFPIDIFQLPNLKMLDISDNPDLKGHLPSFEQGSLLKSLILLRTNFAGELPSSIGNLAYLEYLDFSSCNFTGQLPSSLGNLTKLTSLGLSNNNFRAPTTSLSWIGKLYNLNFLSLYHVGLNGDFTFSLLNSTHLSFLDLGYNQLTGPIPSWLLNLTNLVDLCLDHNHFIGQIPSCLIYGPNIGSLCLNSNQLSGQIPSQTNNHSELMVLELSSNKLQGSIPSTLSNLKNLQTLNFHSNNLSGVVDVNIFFQLKNLEILMLSYNNLWLLTESNTNAISPNFTNLGLAFCNLSEFPRFLYNQYELRFLDLSSNRIQGPIPSWVWNISINSLQYMNLSHNFLTGFEEGPVVLQWAHLTVLDIRSNILEGSLLSFPLWFTNYIDGSISPAWKNGCNLRFINLSHNRLQGQVPRSLANCSMLEFIDFGENQLNDSFPSWLGNLPELRVLILRSNGFYGALRKVGTGKFSALQIIDLSQNKFTGDLPTAYFEMWDAMKIINTSYMTYIGELSTSNAFPFSSYDNYDYSITINNKGLELEYLKIPSSLAAIDFSSNTFEGAIPNVIGNLKAVHLLNLSNNMLTGHIPSSLANMKELECLDLSSNRLSGQLPMELSQLTYLSSFNVSWNHLSGPVPQGKQFDTFDSSSYKGNSGLCGAFLENKCGSKTFTSTPSTFTEDEDSGFGSFFKFNWMIVLMGYVGGLIVGVVAGNEVIKRKHDWFVKTFGKKLMRM</sequence>
<feature type="signal peptide" evidence="13">
    <location>
        <begin position="1"/>
        <end position="24"/>
    </location>
</feature>
<dbReference type="Gene3D" id="3.80.10.10">
    <property type="entry name" value="Ribonuclease Inhibitor"/>
    <property type="match status" value="5"/>
</dbReference>
<keyword evidence="11" id="KW-0325">Glycoprotein</keyword>
<dbReference type="Pfam" id="PF23598">
    <property type="entry name" value="LRR_14"/>
    <property type="match status" value="2"/>
</dbReference>
<evidence type="ECO:0000256" key="7">
    <source>
        <dbReference type="ARBA" id="ARBA00022737"/>
    </source>
</evidence>
<accession>A0A6A6KWL3</accession>
<comment type="subcellular location">
    <subcellularLocation>
        <location evidence="1">Cell membrane</location>
        <topology evidence="1">Single-pass type I membrane protein</topology>
    </subcellularLocation>
</comment>
<dbReference type="Pfam" id="PF00560">
    <property type="entry name" value="LRR_1"/>
    <property type="match status" value="3"/>
</dbReference>
<evidence type="ECO:0000256" key="12">
    <source>
        <dbReference type="SAM" id="Phobius"/>
    </source>
</evidence>
<evidence type="ECO:0000256" key="2">
    <source>
        <dbReference type="ARBA" id="ARBA00009592"/>
    </source>
</evidence>
<evidence type="ECO:0000256" key="4">
    <source>
        <dbReference type="ARBA" id="ARBA00022614"/>
    </source>
</evidence>
<keyword evidence="17" id="KW-1185">Reference proteome</keyword>
<keyword evidence="3" id="KW-1003">Cell membrane</keyword>
<dbReference type="EMBL" id="JAAGAX010000014">
    <property type="protein sequence ID" value="KAF2292406.1"/>
    <property type="molecule type" value="Genomic_DNA"/>
</dbReference>
<gene>
    <name evidence="16" type="ORF">GH714_022011</name>
</gene>
<keyword evidence="9 12" id="KW-0472">Membrane</keyword>
<dbReference type="AlphaFoldDB" id="A0A6A6KWL3"/>
<evidence type="ECO:0000313" key="17">
    <source>
        <dbReference type="Proteomes" id="UP000467840"/>
    </source>
</evidence>
<feature type="domain" description="Disease resistance R13L4/SHOC-2-like LRR" evidence="15">
    <location>
        <begin position="240"/>
        <end position="487"/>
    </location>
</feature>
<evidence type="ECO:0000256" key="3">
    <source>
        <dbReference type="ARBA" id="ARBA00022475"/>
    </source>
</evidence>
<dbReference type="PANTHER" id="PTHR48061">
    <property type="entry name" value="LEUCINE-RICH REPEAT RECEPTOR PROTEIN KINASE EMS1-LIKE-RELATED"/>
    <property type="match status" value="1"/>
</dbReference>
<dbReference type="GO" id="GO:0005886">
    <property type="term" value="C:plasma membrane"/>
    <property type="evidence" value="ECO:0007669"/>
    <property type="project" value="UniProtKB-SubCell"/>
</dbReference>
<dbReference type="FunFam" id="3.80.10.10:FF:000213">
    <property type="entry name" value="Tyrosine-sulfated glycopeptide receptor 1"/>
    <property type="match status" value="1"/>
</dbReference>
<comment type="caution">
    <text evidence="16">The sequence shown here is derived from an EMBL/GenBank/DDBJ whole genome shotgun (WGS) entry which is preliminary data.</text>
</comment>
<dbReference type="SMART" id="SM00369">
    <property type="entry name" value="LRR_TYP"/>
    <property type="match status" value="9"/>
</dbReference>
<evidence type="ECO:0000256" key="1">
    <source>
        <dbReference type="ARBA" id="ARBA00004251"/>
    </source>
</evidence>
<evidence type="ECO:0000256" key="9">
    <source>
        <dbReference type="ARBA" id="ARBA00023136"/>
    </source>
</evidence>
<dbReference type="InterPro" id="IPR003591">
    <property type="entry name" value="Leu-rich_rpt_typical-subtyp"/>
</dbReference>
<dbReference type="InterPro" id="IPR032675">
    <property type="entry name" value="LRR_dom_sf"/>
</dbReference>
<keyword evidence="5 12" id="KW-0812">Transmembrane</keyword>
<evidence type="ECO:0000256" key="10">
    <source>
        <dbReference type="ARBA" id="ARBA00023170"/>
    </source>
</evidence>
<protein>
    <submittedName>
        <fullName evidence="16">Uncharacterized protein</fullName>
    </submittedName>
</protein>
<evidence type="ECO:0000256" key="11">
    <source>
        <dbReference type="ARBA" id="ARBA00023180"/>
    </source>
</evidence>
<feature type="chain" id="PRO_5025574816" evidence="13">
    <location>
        <begin position="25"/>
        <end position="954"/>
    </location>
</feature>
<reference evidence="16 17" key="1">
    <citation type="journal article" date="2020" name="Mol. Plant">
        <title>The Chromosome-Based Rubber Tree Genome Provides New Insights into Spurge Genome Evolution and Rubber Biosynthesis.</title>
        <authorList>
            <person name="Liu J."/>
            <person name="Shi C."/>
            <person name="Shi C.C."/>
            <person name="Li W."/>
            <person name="Zhang Q.J."/>
            <person name="Zhang Y."/>
            <person name="Li K."/>
            <person name="Lu H.F."/>
            <person name="Shi C."/>
            <person name="Zhu S.T."/>
            <person name="Xiao Z.Y."/>
            <person name="Nan H."/>
            <person name="Yue Y."/>
            <person name="Zhu X.G."/>
            <person name="Wu Y."/>
            <person name="Hong X.N."/>
            <person name="Fan G.Y."/>
            <person name="Tong Y."/>
            <person name="Zhang D."/>
            <person name="Mao C.L."/>
            <person name="Liu Y.L."/>
            <person name="Hao S.J."/>
            <person name="Liu W.Q."/>
            <person name="Lv M.Q."/>
            <person name="Zhang H.B."/>
            <person name="Liu Y."/>
            <person name="Hu-Tang G.R."/>
            <person name="Wang J.P."/>
            <person name="Wang J.H."/>
            <person name="Sun Y.H."/>
            <person name="Ni S.B."/>
            <person name="Chen W.B."/>
            <person name="Zhang X.C."/>
            <person name="Jiao Y.N."/>
            <person name="Eichler E.E."/>
            <person name="Li G.H."/>
            <person name="Liu X."/>
            <person name="Gao L.Z."/>
        </authorList>
    </citation>
    <scope>NUCLEOTIDE SEQUENCE [LARGE SCALE GENOMIC DNA]</scope>
    <source>
        <strain evidence="17">cv. GT1</strain>
        <tissue evidence="16">Leaf</tissue>
    </source>
</reference>
<dbReference type="InterPro" id="IPR046956">
    <property type="entry name" value="RLP23-like"/>
</dbReference>